<evidence type="ECO:0000313" key="2">
    <source>
        <dbReference type="EMBL" id="NYE45558.1"/>
    </source>
</evidence>
<name>A0A852TNN0_9ACTN</name>
<accession>A0A852TNN0</accession>
<feature type="transmembrane region" description="Helical" evidence="1">
    <location>
        <begin position="72"/>
        <end position="92"/>
    </location>
</feature>
<feature type="transmembrane region" description="Helical" evidence="1">
    <location>
        <begin position="98"/>
        <end position="115"/>
    </location>
</feature>
<dbReference type="EMBL" id="JACCCC010000001">
    <property type="protein sequence ID" value="NYE45558.1"/>
    <property type="molecule type" value="Genomic_DNA"/>
</dbReference>
<protein>
    <submittedName>
        <fullName evidence="2">Peptidoglycan/LPS O-acetylase OafA/YrhL</fullName>
    </submittedName>
</protein>
<sequence length="136" mass="15091">MKTRADTPPRSVRAQRVLLWVVAVITWMNAWVTLLDSAGGGVFQAVGYALPETALGAVCAVLAVRLRTRMRWVRVGVIAVHVVVLIGELARLGGGDPLALIGLLFPIAGLVLIFQRGSRKFLTERRERRRRRPRRS</sequence>
<evidence type="ECO:0000256" key="1">
    <source>
        <dbReference type="SAM" id="Phobius"/>
    </source>
</evidence>
<keyword evidence="1" id="KW-1133">Transmembrane helix</keyword>
<keyword evidence="1" id="KW-0472">Membrane</keyword>
<dbReference type="RefSeq" id="WP_179641751.1">
    <property type="nucleotide sequence ID" value="NZ_BAAAYY010000002.1"/>
</dbReference>
<gene>
    <name evidence="2" type="ORF">HDA32_000678</name>
</gene>
<proteinExistence type="predicted"/>
<evidence type="ECO:0000313" key="3">
    <source>
        <dbReference type="Proteomes" id="UP000589036"/>
    </source>
</evidence>
<keyword evidence="3" id="KW-1185">Reference proteome</keyword>
<feature type="transmembrane region" description="Helical" evidence="1">
    <location>
        <begin position="46"/>
        <end position="65"/>
    </location>
</feature>
<feature type="transmembrane region" description="Helical" evidence="1">
    <location>
        <begin position="17"/>
        <end position="34"/>
    </location>
</feature>
<reference evidence="2 3" key="1">
    <citation type="submission" date="2020-07" db="EMBL/GenBank/DDBJ databases">
        <title>Sequencing the genomes of 1000 actinobacteria strains.</title>
        <authorList>
            <person name="Klenk H.-P."/>
        </authorList>
    </citation>
    <scope>NUCLEOTIDE SEQUENCE [LARGE SCALE GENOMIC DNA]</scope>
    <source>
        <strain evidence="2 3">CXB654</strain>
    </source>
</reference>
<comment type="caution">
    <text evidence="2">The sequence shown here is derived from an EMBL/GenBank/DDBJ whole genome shotgun (WGS) entry which is preliminary data.</text>
</comment>
<keyword evidence="1" id="KW-0812">Transmembrane</keyword>
<organism evidence="2 3">
    <name type="scientific">Spinactinospora alkalitolerans</name>
    <dbReference type="NCBI Taxonomy" id="687207"/>
    <lineage>
        <taxon>Bacteria</taxon>
        <taxon>Bacillati</taxon>
        <taxon>Actinomycetota</taxon>
        <taxon>Actinomycetes</taxon>
        <taxon>Streptosporangiales</taxon>
        <taxon>Nocardiopsidaceae</taxon>
        <taxon>Spinactinospora</taxon>
    </lineage>
</organism>
<dbReference type="AlphaFoldDB" id="A0A852TNN0"/>
<dbReference type="Proteomes" id="UP000589036">
    <property type="component" value="Unassembled WGS sequence"/>
</dbReference>